<dbReference type="AlphaFoldDB" id="D2QGK1"/>
<keyword evidence="2 8" id="KW-0597">Phosphoprotein</keyword>
<dbReference type="GO" id="GO:0000156">
    <property type="term" value="F:phosphorelay response regulator activity"/>
    <property type="evidence" value="ECO:0007669"/>
    <property type="project" value="TreeGrafter"/>
</dbReference>
<dbReference type="HOGENOM" id="CLU_000445_30_4_10"/>
<dbReference type="InterPro" id="IPR001867">
    <property type="entry name" value="OmpR/PhoB-type_DNA-bd"/>
</dbReference>
<dbReference type="InterPro" id="IPR011006">
    <property type="entry name" value="CheY-like_superfamily"/>
</dbReference>
<dbReference type="SMART" id="SM00862">
    <property type="entry name" value="Trans_reg_C"/>
    <property type="match status" value="1"/>
</dbReference>
<protein>
    <recommendedName>
        <fullName evidence="1">Phosphate regulon transcriptional regulatory protein PhoB</fullName>
    </recommendedName>
</protein>
<accession>D2QGK1</accession>
<dbReference type="Pfam" id="PF00486">
    <property type="entry name" value="Trans_reg_C"/>
    <property type="match status" value="1"/>
</dbReference>
<evidence type="ECO:0000256" key="6">
    <source>
        <dbReference type="ARBA" id="ARBA00023163"/>
    </source>
</evidence>
<evidence type="ECO:0000256" key="4">
    <source>
        <dbReference type="ARBA" id="ARBA00023015"/>
    </source>
</evidence>
<evidence type="ECO:0000256" key="5">
    <source>
        <dbReference type="ARBA" id="ARBA00023125"/>
    </source>
</evidence>
<dbReference type="CDD" id="cd17574">
    <property type="entry name" value="REC_OmpR"/>
    <property type="match status" value="1"/>
</dbReference>
<dbReference type="PROSITE" id="PS50110">
    <property type="entry name" value="RESPONSE_REGULATORY"/>
    <property type="match status" value="1"/>
</dbReference>
<dbReference type="eggNOG" id="COG0745">
    <property type="taxonomic scope" value="Bacteria"/>
</dbReference>
<keyword evidence="5 9" id="KW-0238">DNA-binding</keyword>
<feature type="domain" description="Response regulatory" evidence="10">
    <location>
        <begin position="3"/>
        <end position="117"/>
    </location>
</feature>
<feature type="domain" description="OmpR/PhoB-type" evidence="11">
    <location>
        <begin position="131"/>
        <end position="232"/>
    </location>
</feature>
<keyword evidence="4" id="KW-0805">Transcription regulation</keyword>
<reference evidence="12 13" key="1">
    <citation type="journal article" date="2010" name="Stand. Genomic Sci.">
        <title>Complete genome sequence of Spirosoma linguale type strain (1).</title>
        <authorList>
            <person name="Lail K."/>
            <person name="Sikorski J."/>
            <person name="Saunders E."/>
            <person name="Lapidus A."/>
            <person name="Glavina Del Rio T."/>
            <person name="Copeland A."/>
            <person name="Tice H."/>
            <person name="Cheng J.-F."/>
            <person name="Lucas S."/>
            <person name="Nolan M."/>
            <person name="Bruce D."/>
            <person name="Goodwin L."/>
            <person name="Pitluck S."/>
            <person name="Ivanova N."/>
            <person name="Mavromatis K."/>
            <person name="Ovchinnikova G."/>
            <person name="Pati A."/>
            <person name="Chen A."/>
            <person name="Palaniappan K."/>
            <person name="Land M."/>
            <person name="Hauser L."/>
            <person name="Chang Y.-J."/>
            <person name="Jeffries C.D."/>
            <person name="Chain P."/>
            <person name="Brettin T."/>
            <person name="Detter J.C."/>
            <person name="Schuetze A."/>
            <person name="Rohde M."/>
            <person name="Tindall B.J."/>
            <person name="Goeker M."/>
            <person name="Bristow J."/>
            <person name="Eisen J.A."/>
            <person name="Markowitz V."/>
            <person name="Hugenholtz P."/>
            <person name="Kyrpides N.C."/>
            <person name="Klenk H.-P."/>
            <person name="Chen F."/>
        </authorList>
    </citation>
    <scope>NUCLEOTIDE SEQUENCE [LARGE SCALE GENOMIC DNA]</scope>
    <source>
        <strain evidence="13">ATCC 33905 / DSM 74 / LMG 10896 / Claus 1</strain>
    </source>
</reference>
<feature type="modified residue" description="4-aspartylphosphate" evidence="8">
    <location>
        <position position="52"/>
    </location>
</feature>
<evidence type="ECO:0000256" key="8">
    <source>
        <dbReference type="PROSITE-ProRule" id="PRU00169"/>
    </source>
</evidence>
<proteinExistence type="predicted"/>
<evidence type="ECO:0000256" key="7">
    <source>
        <dbReference type="ARBA" id="ARBA00024735"/>
    </source>
</evidence>
<dbReference type="RefSeq" id="WP_012927044.1">
    <property type="nucleotide sequence ID" value="NC_013730.1"/>
</dbReference>
<dbReference type="GO" id="GO:0005829">
    <property type="term" value="C:cytosol"/>
    <property type="evidence" value="ECO:0007669"/>
    <property type="project" value="TreeGrafter"/>
</dbReference>
<dbReference type="EMBL" id="CP001769">
    <property type="protein sequence ID" value="ADB38509.1"/>
    <property type="molecule type" value="Genomic_DNA"/>
</dbReference>
<dbReference type="SMART" id="SM00448">
    <property type="entry name" value="REC"/>
    <property type="match status" value="1"/>
</dbReference>
<dbReference type="KEGG" id="sli:Slin_2490"/>
<keyword evidence="3" id="KW-0902">Two-component regulatory system</keyword>
<evidence type="ECO:0000256" key="2">
    <source>
        <dbReference type="ARBA" id="ARBA00022553"/>
    </source>
</evidence>
<dbReference type="GO" id="GO:0032993">
    <property type="term" value="C:protein-DNA complex"/>
    <property type="evidence" value="ECO:0007669"/>
    <property type="project" value="TreeGrafter"/>
</dbReference>
<name>D2QGK1_SPILD</name>
<dbReference type="Pfam" id="PF00072">
    <property type="entry name" value="Response_reg"/>
    <property type="match status" value="1"/>
</dbReference>
<dbReference type="GO" id="GO:0000976">
    <property type="term" value="F:transcription cis-regulatory region binding"/>
    <property type="evidence" value="ECO:0007669"/>
    <property type="project" value="TreeGrafter"/>
</dbReference>
<dbReference type="PANTHER" id="PTHR48111:SF1">
    <property type="entry name" value="TWO-COMPONENT RESPONSE REGULATOR ORR33"/>
    <property type="match status" value="1"/>
</dbReference>
<evidence type="ECO:0000256" key="3">
    <source>
        <dbReference type="ARBA" id="ARBA00023012"/>
    </source>
</evidence>
<keyword evidence="13" id="KW-1185">Reference proteome</keyword>
<sequence>MKRLLLIEDDPDVARLIHDHLHQLPGELTTTELGNEGLELLAMQPFDICILDLLLPDASGFEICRRIRQRHPAVPLLILSGRAEERDKVTGLEAGADDYLTKPFSVPELLARLRALLRRSELTGVSKPIQSTILVYQHGALRIEVQARIVTVSGQRIELTPKEFDLLTLLASYPGKSFSRQKILSLVWGYHHDGYEHTVTAHINRLRIKIEPDFTRPIYILTTWGIGYRFADSDNPTTDALSIP</sequence>
<dbReference type="CDD" id="cd00383">
    <property type="entry name" value="trans_reg_C"/>
    <property type="match status" value="1"/>
</dbReference>
<dbReference type="STRING" id="504472.Slin_2490"/>
<dbReference type="Gene3D" id="6.10.250.690">
    <property type="match status" value="1"/>
</dbReference>
<evidence type="ECO:0000259" key="11">
    <source>
        <dbReference type="PROSITE" id="PS51755"/>
    </source>
</evidence>
<evidence type="ECO:0000259" key="10">
    <source>
        <dbReference type="PROSITE" id="PS50110"/>
    </source>
</evidence>
<dbReference type="InterPro" id="IPR036388">
    <property type="entry name" value="WH-like_DNA-bd_sf"/>
</dbReference>
<dbReference type="FunFam" id="1.10.10.10:FF:000018">
    <property type="entry name" value="DNA-binding response regulator ResD"/>
    <property type="match status" value="1"/>
</dbReference>
<dbReference type="Proteomes" id="UP000002028">
    <property type="component" value="Chromosome"/>
</dbReference>
<keyword evidence="6" id="KW-0804">Transcription</keyword>
<dbReference type="Gene3D" id="3.40.50.2300">
    <property type="match status" value="1"/>
</dbReference>
<dbReference type="SUPFAM" id="SSF52172">
    <property type="entry name" value="CheY-like"/>
    <property type="match status" value="1"/>
</dbReference>
<evidence type="ECO:0000256" key="9">
    <source>
        <dbReference type="PROSITE-ProRule" id="PRU01091"/>
    </source>
</evidence>
<dbReference type="Gene3D" id="1.10.10.10">
    <property type="entry name" value="Winged helix-like DNA-binding domain superfamily/Winged helix DNA-binding domain"/>
    <property type="match status" value="1"/>
</dbReference>
<dbReference type="InterPro" id="IPR039420">
    <property type="entry name" value="WalR-like"/>
</dbReference>
<dbReference type="PANTHER" id="PTHR48111">
    <property type="entry name" value="REGULATOR OF RPOS"/>
    <property type="match status" value="1"/>
</dbReference>
<organism evidence="12 13">
    <name type="scientific">Spirosoma linguale (strain ATCC 33905 / DSM 74 / LMG 10896 / Claus 1)</name>
    <dbReference type="NCBI Taxonomy" id="504472"/>
    <lineage>
        <taxon>Bacteria</taxon>
        <taxon>Pseudomonadati</taxon>
        <taxon>Bacteroidota</taxon>
        <taxon>Cytophagia</taxon>
        <taxon>Cytophagales</taxon>
        <taxon>Cytophagaceae</taxon>
        <taxon>Spirosoma</taxon>
    </lineage>
</organism>
<dbReference type="PROSITE" id="PS51755">
    <property type="entry name" value="OMPR_PHOB"/>
    <property type="match status" value="1"/>
</dbReference>
<evidence type="ECO:0000256" key="1">
    <source>
        <dbReference type="ARBA" id="ARBA00013332"/>
    </source>
</evidence>
<gene>
    <name evidence="12" type="ordered locus">Slin_2490</name>
</gene>
<dbReference type="InterPro" id="IPR001789">
    <property type="entry name" value="Sig_transdc_resp-reg_receiver"/>
</dbReference>
<dbReference type="GO" id="GO:0006355">
    <property type="term" value="P:regulation of DNA-templated transcription"/>
    <property type="evidence" value="ECO:0007669"/>
    <property type="project" value="InterPro"/>
</dbReference>
<feature type="DNA-binding region" description="OmpR/PhoB-type" evidence="9">
    <location>
        <begin position="131"/>
        <end position="232"/>
    </location>
</feature>
<evidence type="ECO:0000313" key="12">
    <source>
        <dbReference type="EMBL" id="ADB38509.1"/>
    </source>
</evidence>
<evidence type="ECO:0000313" key="13">
    <source>
        <dbReference type="Proteomes" id="UP000002028"/>
    </source>
</evidence>
<comment type="function">
    <text evidence="7">This protein is a positive regulator for the phosphate regulon. Transcription of this operon is positively regulated by PhoB and PhoR when phosphate is limited.</text>
</comment>